<dbReference type="AlphaFoldDB" id="A0A6C1KBF9"/>
<protein>
    <recommendedName>
        <fullName evidence="1">DUF6129 domain-containing protein</fullName>
    </recommendedName>
</protein>
<dbReference type="RefSeq" id="WP_138400522.1">
    <property type="nucleotide sequence ID" value="NZ_JBAFVI010000005.1"/>
</dbReference>
<dbReference type="OrthoDB" id="7960540at2"/>
<organism evidence="2 3">
    <name type="scientific">Xanthobacter autotrophicus</name>
    <dbReference type="NCBI Taxonomy" id="280"/>
    <lineage>
        <taxon>Bacteria</taxon>
        <taxon>Pseudomonadati</taxon>
        <taxon>Pseudomonadota</taxon>
        <taxon>Alphaproteobacteria</taxon>
        <taxon>Hyphomicrobiales</taxon>
        <taxon>Xanthobacteraceae</taxon>
        <taxon>Xanthobacter</taxon>
    </lineage>
</organism>
<proteinExistence type="predicted"/>
<evidence type="ECO:0000259" key="1">
    <source>
        <dbReference type="Pfam" id="PF19624"/>
    </source>
</evidence>
<accession>A0A6C1KBF9</accession>
<evidence type="ECO:0000313" key="3">
    <source>
        <dbReference type="Proteomes" id="UP000305131"/>
    </source>
</evidence>
<name>A0A6C1KBF9_XANAU</name>
<comment type="caution">
    <text evidence="2">The sequence shown here is derived from an EMBL/GenBank/DDBJ whole genome shotgun (WGS) entry which is preliminary data.</text>
</comment>
<sequence>MALSDSDLTEIEQVLTAEDASAPVFAELRRRFPALSWTQCDASDVTEAPFRTYSTYDIHLLDTADHCAHITLDPASATGVILARRSA</sequence>
<dbReference type="Proteomes" id="UP000305131">
    <property type="component" value="Unassembled WGS sequence"/>
</dbReference>
<dbReference type="InterPro" id="IPR046132">
    <property type="entry name" value="DUF6129"/>
</dbReference>
<gene>
    <name evidence="2" type="ORF">FBQ73_16105</name>
</gene>
<dbReference type="EMBL" id="VAUP01000035">
    <property type="protein sequence ID" value="TLX41649.1"/>
    <property type="molecule type" value="Genomic_DNA"/>
</dbReference>
<reference evidence="2 3" key="1">
    <citation type="submission" date="2019-05" db="EMBL/GenBank/DDBJ databases">
        <authorList>
            <person name="Zhou X."/>
        </authorList>
    </citation>
    <scope>NUCLEOTIDE SEQUENCE [LARGE SCALE GENOMIC DNA]</scope>
    <source>
        <strain evidence="2 3">DSM 432</strain>
    </source>
</reference>
<dbReference type="Pfam" id="PF19624">
    <property type="entry name" value="DUF6129"/>
    <property type="match status" value="1"/>
</dbReference>
<feature type="domain" description="DUF6129" evidence="1">
    <location>
        <begin position="26"/>
        <end position="73"/>
    </location>
</feature>
<dbReference type="GeneID" id="95774976"/>
<evidence type="ECO:0000313" key="2">
    <source>
        <dbReference type="EMBL" id="TLX41649.1"/>
    </source>
</evidence>